<dbReference type="AlphaFoldDB" id="A0A3A4NGA2"/>
<feature type="domain" description="FHA" evidence="1">
    <location>
        <begin position="23"/>
        <end position="72"/>
    </location>
</feature>
<organism evidence="2 3">
    <name type="scientific">Abyssobacteria bacterium (strain SURF_5)</name>
    <dbReference type="NCBI Taxonomy" id="2093360"/>
    <lineage>
        <taxon>Bacteria</taxon>
        <taxon>Pseudomonadati</taxon>
        <taxon>Candidatus Hydrogenedentota</taxon>
        <taxon>Candidatus Abyssobacteria</taxon>
    </lineage>
</organism>
<dbReference type="InterPro" id="IPR036890">
    <property type="entry name" value="HATPase_C_sf"/>
</dbReference>
<evidence type="ECO:0000313" key="2">
    <source>
        <dbReference type="EMBL" id="RJP19938.1"/>
    </source>
</evidence>
<dbReference type="Gene3D" id="3.30.565.10">
    <property type="entry name" value="Histidine kinase-like ATPase, C-terminal domain"/>
    <property type="match status" value="1"/>
</dbReference>
<dbReference type="Pfam" id="PF02518">
    <property type="entry name" value="HATPase_c"/>
    <property type="match status" value="1"/>
</dbReference>
<dbReference type="EMBL" id="QZKU01000082">
    <property type="protein sequence ID" value="RJP19938.1"/>
    <property type="molecule type" value="Genomic_DNA"/>
</dbReference>
<dbReference type="InterPro" id="IPR000253">
    <property type="entry name" value="FHA_dom"/>
</dbReference>
<dbReference type="SUPFAM" id="SSF55874">
    <property type="entry name" value="ATPase domain of HSP90 chaperone/DNA topoisomerase II/histidine kinase"/>
    <property type="match status" value="1"/>
</dbReference>
<name>A0A3A4NGA2_ABYX5</name>
<dbReference type="SUPFAM" id="SSF49879">
    <property type="entry name" value="SMAD/FHA domain"/>
    <property type="match status" value="1"/>
</dbReference>
<protein>
    <submittedName>
        <fullName evidence="2">FHA domain-containing protein</fullName>
    </submittedName>
</protein>
<evidence type="ECO:0000313" key="3">
    <source>
        <dbReference type="Proteomes" id="UP000265882"/>
    </source>
</evidence>
<sequence length="553" mass="61779">MIELEVVNGIAKGNTLRTNAPYITIGRSQADSIVVPDAYVSWHHGEISQRDKHYRYRDLNSTHGTILRRMDAERYIDTVVLREGDELLLAGPENSVRVNAIIPGEGAPGEFTLTVARQASDEPGPPEEVLGDDSHALQTILRLDRAMQSLKSMDSNSLFTVLTEKIAEIYPELEYVAVVQESGDTVFIEHCGFQRKGARCRTSSTILRKTLGRKGGIIFEISDERVAPQDEESATLSPRSMTSAPDATGICIPLLKGSQGDSYLQMERRLVQGRFSGRDLNLVSSMASRVINRIDHLALNRRYLSMSQNAAIGVFTKMIAHDIKNYLTFAQYIDEKLQNVDEHPDIVLGVERAYRLALGMGNLTGSGSKPTSRISLPETAGGIMREFHLLFQKRCAFEAVVLGNATDIVSNEELLRRTLWNLVMNAFYAFGNRDPAISEPPLVRLRIEPKGKKNVIIRVEDNAGGIDSRTLDYLEKAFALVRDVYEREEDLIHVVETIYNMEGFTNRVGLFFTAVAVNDMWGTIAVTTEKGKGSVFTVQLPRKIDKLRDLLRF</sequence>
<gene>
    <name evidence="2" type="ORF">C4520_11935</name>
</gene>
<dbReference type="SMART" id="SM00240">
    <property type="entry name" value="FHA"/>
    <property type="match status" value="1"/>
</dbReference>
<dbReference type="InterPro" id="IPR008984">
    <property type="entry name" value="SMAD_FHA_dom_sf"/>
</dbReference>
<dbReference type="PROSITE" id="PS50006">
    <property type="entry name" value="FHA_DOMAIN"/>
    <property type="match status" value="1"/>
</dbReference>
<comment type="caution">
    <text evidence="2">The sequence shown here is derived from an EMBL/GenBank/DDBJ whole genome shotgun (WGS) entry which is preliminary data.</text>
</comment>
<evidence type="ECO:0000259" key="1">
    <source>
        <dbReference type="PROSITE" id="PS50006"/>
    </source>
</evidence>
<proteinExistence type="predicted"/>
<dbReference type="Gene3D" id="2.60.200.20">
    <property type="match status" value="1"/>
</dbReference>
<dbReference type="Pfam" id="PF00498">
    <property type="entry name" value="FHA"/>
    <property type="match status" value="1"/>
</dbReference>
<dbReference type="InterPro" id="IPR003594">
    <property type="entry name" value="HATPase_dom"/>
</dbReference>
<accession>A0A3A4NGA2</accession>
<reference evidence="2 3" key="1">
    <citation type="journal article" date="2017" name="ISME J.">
        <title>Energy and carbon metabolisms in a deep terrestrial subsurface fluid microbial community.</title>
        <authorList>
            <person name="Momper L."/>
            <person name="Jungbluth S.P."/>
            <person name="Lee M.D."/>
            <person name="Amend J.P."/>
        </authorList>
    </citation>
    <scope>NUCLEOTIDE SEQUENCE [LARGE SCALE GENOMIC DNA]</scope>
    <source>
        <strain evidence="2">SURF_5</strain>
    </source>
</reference>
<dbReference type="Proteomes" id="UP000265882">
    <property type="component" value="Unassembled WGS sequence"/>
</dbReference>
<dbReference type="CDD" id="cd00060">
    <property type="entry name" value="FHA"/>
    <property type="match status" value="1"/>
</dbReference>